<keyword evidence="1" id="KW-1133">Transmembrane helix</keyword>
<protein>
    <submittedName>
        <fullName evidence="2">Uncharacterized protein</fullName>
    </submittedName>
</protein>
<proteinExistence type="predicted"/>
<sequence length="31" mass="3603">MQFDPHLQLNQMVVICVLNFVCATLCTLYMN</sequence>
<feature type="transmembrane region" description="Helical" evidence="1">
    <location>
        <begin position="12"/>
        <end position="30"/>
    </location>
</feature>
<reference evidence="2" key="2">
    <citation type="journal article" date="2015" name="Data Brief">
        <title>Shoot transcriptome of the giant reed, Arundo donax.</title>
        <authorList>
            <person name="Barrero R.A."/>
            <person name="Guerrero F.D."/>
            <person name="Moolhuijzen P."/>
            <person name="Goolsby J.A."/>
            <person name="Tidwell J."/>
            <person name="Bellgard S.E."/>
            <person name="Bellgard M.I."/>
        </authorList>
    </citation>
    <scope>NUCLEOTIDE SEQUENCE</scope>
    <source>
        <tissue evidence="2">Shoot tissue taken approximately 20 cm above the soil surface</tissue>
    </source>
</reference>
<evidence type="ECO:0000256" key="1">
    <source>
        <dbReference type="SAM" id="Phobius"/>
    </source>
</evidence>
<evidence type="ECO:0000313" key="2">
    <source>
        <dbReference type="EMBL" id="JAE12595.1"/>
    </source>
</evidence>
<dbReference type="EMBL" id="GBRH01185301">
    <property type="protein sequence ID" value="JAE12595.1"/>
    <property type="molecule type" value="Transcribed_RNA"/>
</dbReference>
<name>A0A0A9FHY6_ARUDO</name>
<reference evidence="2" key="1">
    <citation type="submission" date="2014-09" db="EMBL/GenBank/DDBJ databases">
        <authorList>
            <person name="Magalhaes I.L.F."/>
            <person name="Oliveira U."/>
            <person name="Santos F.R."/>
            <person name="Vidigal T.H.D.A."/>
            <person name="Brescovit A.D."/>
            <person name="Santos A.J."/>
        </authorList>
    </citation>
    <scope>NUCLEOTIDE SEQUENCE</scope>
    <source>
        <tissue evidence="2">Shoot tissue taken approximately 20 cm above the soil surface</tissue>
    </source>
</reference>
<organism evidence="2">
    <name type="scientific">Arundo donax</name>
    <name type="common">Giant reed</name>
    <name type="synonym">Donax arundinaceus</name>
    <dbReference type="NCBI Taxonomy" id="35708"/>
    <lineage>
        <taxon>Eukaryota</taxon>
        <taxon>Viridiplantae</taxon>
        <taxon>Streptophyta</taxon>
        <taxon>Embryophyta</taxon>
        <taxon>Tracheophyta</taxon>
        <taxon>Spermatophyta</taxon>
        <taxon>Magnoliopsida</taxon>
        <taxon>Liliopsida</taxon>
        <taxon>Poales</taxon>
        <taxon>Poaceae</taxon>
        <taxon>PACMAD clade</taxon>
        <taxon>Arundinoideae</taxon>
        <taxon>Arundineae</taxon>
        <taxon>Arundo</taxon>
    </lineage>
</organism>
<keyword evidence="1" id="KW-0812">Transmembrane</keyword>
<dbReference type="AlphaFoldDB" id="A0A0A9FHY6"/>
<accession>A0A0A9FHY6</accession>
<keyword evidence="1" id="KW-0472">Membrane</keyword>